<dbReference type="CDD" id="cd23659">
    <property type="entry name" value="USP_At3g01520-like"/>
    <property type="match status" value="1"/>
</dbReference>
<feature type="region of interest" description="Disordered" evidence="1">
    <location>
        <begin position="1"/>
        <end position="30"/>
    </location>
</feature>
<evidence type="ECO:0000313" key="3">
    <source>
        <dbReference type="EMBL" id="GFS09986.1"/>
    </source>
</evidence>
<dbReference type="PANTHER" id="PTHR46989:SF3">
    <property type="entry name" value="USPA DOMAIN-CONTAINING PROTEIN"/>
    <property type="match status" value="1"/>
</dbReference>
<gene>
    <name evidence="3" type="ORF">ElyMa_006635500</name>
</gene>
<name>A0AAV4IM34_9GAST</name>
<dbReference type="EMBL" id="BMAT01013313">
    <property type="protein sequence ID" value="GFS09986.1"/>
    <property type="molecule type" value="Genomic_DNA"/>
</dbReference>
<dbReference type="SUPFAM" id="SSF52402">
    <property type="entry name" value="Adenine nucleotide alpha hydrolases-like"/>
    <property type="match status" value="1"/>
</dbReference>
<accession>A0AAV4IM34</accession>
<dbReference type="PANTHER" id="PTHR46989">
    <property type="entry name" value="USP DOMAIN-CONTAINING PROTEIN"/>
    <property type="match status" value="1"/>
</dbReference>
<dbReference type="Proteomes" id="UP000762676">
    <property type="component" value="Unassembled WGS sequence"/>
</dbReference>
<dbReference type="Pfam" id="PF00582">
    <property type="entry name" value="Usp"/>
    <property type="match status" value="1"/>
</dbReference>
<evidence type="ECO:0000313" key="4">
    <source>
        <dbReference type="Proteomes" id="UP000762676"/>
    </source>
</evidence>
<evidence type="ECO:0000259" key="2">
    <source>
        <dbReference type="Pfam" id="PF00582"/>
    </source>
</evidence>
<sequence>MATPAGGRRYRNDGNWIGGTREQLETRSQSESITGWLERSSNGRVGSRSYFSVFVFTGYMANLHTADTEVIVAHSSHHNASFPPVHTLMSSGRDSMAMSRAEQQEEEEVDRIVSQIKGRLTQAGVRGKLLRLTGEPGPAIVHAGVDNNATCIVTGSRGLGTVKRALIGSVSDYILHHAHCPVMVCRHKEATHKDKERNHPHS</sequence>
<dbReference type="PRINTS" id="PR01438">
    <property type="entry name" value="UNVRSLSTRESS"/>
</dbReference>
<dbReference type="AlphaFoldDB" id="A0AAV4IM34"/>
<proteinExistence type="predicted"/>
<dbReference type="Gene3D" id="3.40.50.620">
    <property type="entry name" value="HUPs"/>
    <property type="match status" value="1"/>
</dbReference>
<protein>
    <submittedName>
        <fullName evidence="3">Universal stress protein A-like protein</fullName>
    </submittedName>
</protein>
<reference evidence="3 4" key="1">
    <citation type="journal article" date="2021" name="Elife">
        <title>Chloroplast acquisition without the gene transfer in kleptoplastic sea slugs, Plakobranchus ocellatus.</title>
        <authorList>
            <person name="Maeda T."/>
            <person name="Takahashi S."/>
            <person name="Yoshida T."/>
            <person name="Shimamura S."/>
            <person name="Takaki Y."/>
            <person name="Nagai Y."/>
            <person name="Toyoda A."/>
            <person name="Suzuki Y."/>
            <person name="Arimoto A."/>
            <person name="Ishii H."/>
            <person name="Satoh N."/>
            <person name="Nishiyama T."/>
            <person name="Hasebe M."/>
            <person name="Maruyama T."/>
            <person name="Minagawa J."/>
            <person name="Obokata J."/>
            <person name="Shigenobu S."/>
        </authorList>
    </citation>
    <scope>NUCLEOTIDE SEQUENCE [LARGE SCALE GENOMIC DNA]</scope>
</reference>
<comment type="caution">
    <text evidence="3">The sequence shown here is derived from an EMBL/GenBank/DDBJ whole genome shotgun (WGS) entry which is preliminary data.</text>
</comment>
<evidence type="ECO:0000256" key="1">
    <source>
        <dbReference type="SAM" id="MobiDB-lite"/>
    </source>
</evidence>
<keyword evidence="4" id="KW-1185">Reference proteome</keyword>
<dbReference type="InterPro" id="IPR006016">
    <property type="entry name" value="UspA"/>
</dbReference>
<dbReference type="InterPro" id="IPR006015">
    <property type="entry name" value="Universal_stress_UspA"/>
</dbReference>
<feature type="domain" description="UspA" evidence="2">
    <location>
        <begin position="63"/>
        <end position="186"/>
    </location>
</feature>
<organism evidence="3 4">
    <name type="scientific">Elysia marginata</name>
    <dbReference type="NCBI Taxonomy" id="1093978"/>
    <lineage>
        <taxon>Eukaryota</taxon>
        <taxon>Metazoa</taxon>
        <taxon>Spiralia</taxon>
        <taxon>Lophotrochozoa</taxon>
        <taxon>Mollusca</taxon>
        <taxon>Gastropoda</taxon>
        <taxon>Heterobranchia</taxon>
        <taxon>Euthyneura</taxon>
        <taxon>Panpulmonata</taxon>
        <taxon>Sacoglossa</taxon>
        <taxon>Placobranchoidea</taxon>
        <taxon>Plakobranchidae</taxon>
        <taxon>Elysia</taxon>
    </lineage>
</organism>
<dbReference type="InterPro" id="IPR014729">
    <property type="entry name" value="Rossmann-like_a/b/a_fold"/>
</dbReference>